<keyword evidence="4" id="KW-0687">Ribonucleoprotein</keyword>
<dbReference type="SUPFAM" id="SSF69695">
    <property type="entry name" value="SRP19"/>
    <property type="match status" value="1"/>
</dbReference>
<comment type="subcellular location">
    <subcellularLocation>
        <location evidence="1">Cytoplasm</location>
    </subcellularLocation>
</comment>
<dbReference type="GO" id="GO:0008312">
    <property type="term" value="F:7S RNA binding"/>
    <property type="evidence" value="ECO:0007669"/>
    <property type="project" value="InterPro"/>
</dbReference>
<dbReference type="PANTHER" id="PTHR17453:SF0">
    <property type="entry name" value="SIGNAL RECOGNITION PARTICLE 19 KDA PROTEIN"/>
    <property type="match status" value="1"/>
</dbReference>
<keyword evidence="3" id="KW-0733">Signal recognition particle</keyword>
<evidence type="ECO:0000256" key="4">
    <source>
        <dbReference type="ARBA" id="ARBA00023274"/>
    </source>
</evidence>
<dbReference type="FunFam" id="3.30.56.30:FF:000003">
    <property type="entry name" value="Signal recognition particle SEC65 subunit"/>
    <property type="match status" value="1"/>
</dbReference>
<sequence length="278" mass="31800">MPTLEEIEDYEDIDNLEMDIAEFDSSLKTPIAPKITPTVVRSQDIEEAELKRREEAIRNRDKEQVTFINPVTGKIEESAPISKEDLRQVKRFQLIYPCYFDKNRSHKEGRRVPLDLAVENPLAKTISDAVRSLGLVSIFESDKTHPQDFGNPGRVRVFLKENGKVLPNSLGGGESRYEKGGKRLLFKDIANYLQENPTTLASLREIPYGPDYDNIKIQKIPKVRGFKMNDIVPLHSPLLMGHPATKTLYEMPPPLQVTSSNPEKVMKMPKNRYKVIRR</sequence>
<comment type="caution">
    <text evidence="5">The sequence shown here is derived from an EMBL/GenBank/DDBJ whole genome shotgun (WGS) entry which is preliminary data.</text>
</comment>
<dbReference type="InterPro" id="IPR002778">
    <property type="entry name" value="Signal_recog_particle_SRP19"/>
</dbReference>
<evidence type="ECO:0000256" key="2">
    <source>
        <dbReference type="ARBA" id="ARBA00022490"/>
    </source>
</evidence>
<organism evidence="5 6">
    <name type="scientific">Arxiozyma heterogenica</name>
    <dbReference type="NCBI Taxonomy" id="278026"/>
    <lineage>
        <taxon>Eukaryota</taxon>
        <taxon>Fungi</taxon>
        <taxon>Dikarya</taxon>
        <taxon>Ascomycota</taxon>
        <taxon>Saccharomycotina</taxon>
        <taxon>Saccharomycetes</taxon>
        <taxon>Saccharomycetales</taxon>
        <taxon>Saccharomycetaceae</taxon>
        <taxon>Arxiozyma</taxon>
    </lineage>
</organism>
<dbReference type="EMBL" id="JAWIZZ010000045">
    <property type="protein sequence ID" value="KAK5780206.1"/>
    <property type="molecule type" value="Genomic_DNA"/>
</dbReference>
<proteinExistence type="predicted"/>
<keyword evidence="6" id="KW-1185">Reference proteome</keyword>
<keyword evidence="2" id="KW-0963">Cytoplasm</keyword>
<evidence type="ECO:0000313" key="6">
    <source>
        <dbReference type="Proteomes" id="UP001306508"/>
    </source>
</evidence>
<name>A0AAN8A8J6_9SACH</name>
<dbReference type="Gene3D" id="3.30.56.30">
    <property type="entry name" value="Signal recognition particle, SRP19-like subunit"/>
    <property type="match status" value="1"/>
</dbReference>
<dbReference type="InterPro" id="IPR036521">
    <property type="entry name" value="SRP19-like_sf"/>
</dbReference>
<dbReference type="Pfam" id="PF01922">
    <property type="entry name" value="SRP19"/>
    <property type="match status" value="1"/>
</dbReference>
<dbReference type="Proteomes" id="UP001306508">
    <property type="component" value="Unassembled WGS sequence"/>
</dbReference>
<evidence type="ECO:0000256" key="3">
    <source>
        <dbReference type="ARBA" id="ARBA00023135"/>
    </source>
</evidence>
<dbReference type="GO" id="GO:0006617">
    <property type="term" value="P:SRP-dependent cotranslational protein targeting to membrane, signal sequence recognition"/>
    <property type="evidence" value="ECO:0007669"/>
    <property type="project" value="TreeGrafter"/>
</dbReference>
<protein>
    <recommendedName>
        <fullName evidence="7">Signal recognition particle SEC65 subunit</fullName>
    </recommendedName>
</protein>
<gene>
    <name evidence="5" type="ORF">RI543_002751</name>
</gene>
<accession>A0AAN8A8J6</accession>
<evidence type="ECO:0000313" key="5">
    <source>
        <dbReference type="EMBL" id="KAK5780206.1"/>
    </source>
</evidence>
<dbReference type="GO" id="GO:0005786">
    <property type="term" value="C:signal recognition particle, endoplasmic reticulum targeting"/>
    <property type="evidence" value="ECO:0007669"/>
    <property type="project" value="UniProtKB-KW"/>
</dbReference>
<dbReference type="PANTHER" id="PTHR17453">
    <property type="entry name" value="SIGNAL RECOGNITION PARTICLE 19 KD PROTEIN"/>
    <property type="match status" value="1"/>
</dbReference>
<evidence type="ECO:0000256" key="1">
    <source>
        <dbReference type="ARBA" id="ARBA00004496"/>
    </source>
</evidence>
<evidence type="ECO:0008006" key="7">
    <source>
        <dbReference type="Google" id="ProtNLM"/>
    </source>
</evidence>
<reference evidence="6" key="1">
    <citation type="submission" date="2023-07" db="EMBL/GenBank/DDBJ databases">
        <title>A draft genome of Kazachstania heterogenica Y-27499.</title>
        <authorList>
            <person name="Donic C."/>
            <person name="Kralova J.S."/>
            <person name="Fidel L."/>
            <person name="Ben-Dor S."/>
            <person name="Jung S."/>
        </authorList>
    </citation>
    <scope>NUCLEOTIDE SEQUENCE [LARGE SCALE GENOMIC DNA]</scope>
    <source>
        <strain evidence="6">Y27499</strain>
    </source>
</reference>
<dbReference type="AlphaFoldDB" id="A0AAN8A8J6"/>